<gene>
    <name evidence="1" type="ORF">ASPGLDRAFT_41269</name>
</gene>
<keyword evidence="2" id="KW-1185">Reference proteome</keyword>
<dbReference type="STRING" id="1160497.A0A1L9VZJ9"/>
<dbReference type="RefSeq" id="XP_022405971.1">
    <property type="nucleotide sequence ID" value="XM_022545374.1"/>
</dbReference>
<evidence type="ECO:0000313" key="1">
    <source>
        <dbReference type="EMBL" id="OJJ89309.1"/>
    </source>
</evidence>
<dbReference type="VEuPathDB" id="FungiDB:ASPGLDRAFT_41269"/>
<dbReference type="GeneID" id="34461635"/>
<organism evidence="1 2">
    <name type="scientific">Aspergillus glaucus CBS 516.65</name>
    <dbReference type="NCBI Taxonomy" id="1160497"/>
    <lineage>
        <taxon>Eukaryota</taxon>
        <taxon>Fungi</taxon>
        <taxon>Dikarya</taxon>
        <taxon>Ascomycota</taxon>
        <taxon>Pezizomycotina</taxon>
        <taxon>Eurotiomycetes</taxon>
        <taxon>Eurotiomycetidae</taxon>
        <taxon>Eurotiales</taxon>
        <taxon>Aspergillaceae</taxon>
        <taxon>Aspergillus</taxon>
        <taxon>Aspergillus subgen. Aspergillus</taxon>
    </lineage>
</organism>
<dbReference type="AlphaFoldDB" id="A0A1L9VZJ9"/>
<evidence type="ECO:0000313" key="2">
    <source>
        <dbReference type="Proteomes" id="UP000184300"/>
    </source>
</evidence>
<accession>A0A1L9VZJ9</accession>
<name>A0A1L9VZJ9_ASPGL</name>
<sequence>MLAKNGRRLPKKKQKNWRIQAVAVASQPDPTKLKPVKDCPKEAWRLLFCCEGDKATPGSPSSGRGLSAARSFRLLQPRLLSNLPILAYAVCCISHRRESFPM</sequence>
<dbReference type="Proteomes" id="UP000184300">
    <property type="component" value="Unassembled WGS sequence"/>
</dbReference>
<proteinExistence type="predicted"/>
<reference evidence="2" key="1">
    <citation type="journal article" date="2017" name="Genome Biol.">
        <title>Comparative genomics reveals high biological diversity and specific adaptations in the industrially and medically important fungal genus Aspergillus.</title>
        <authorList>
            <person name="de Vries R.P."/>
            <person name="Riley R."/>
            <person name="Wiebenga A."/>
            <person name="Aguilar-Osorio G."/>
            <person name="Amillis S."/>
            <person name="Uchima C.A."/>
            <person name="Anderluh G."/>
            <person name="Asadollahi M."/>
            <person name="Askin M."/>
            <person name="Barry K."/>
            <person name="Battaglia E."/>
            <person name="Bayram O."/>
            <person name="Benocci T."/>
            <person name="Braus-Stromeyer S.A."/>
            <person name="Caldana C."/>
            <person name="Canovas D."/>
            <person name="Cerqueira G.C."/>
            <person name="Chen F."/>
            <person name="Chen W."/>
            <person name="Choi C."/>
            <person name="Clum A."/>
            <person name="Dos Santos R.A."/>
            <person name="Damasio A.R."/>
            <person name="Diallinas G."/>
            <person name="Emri T."/>
            <person name="Fekete E."/>
            <person name="Flipphi M."/>
            <person name="Freyberg S."/>
            <person name="Gallo A."/>
            <person name="Gournas C."/>
            <person name="Habgood R."/>
            <person name="Hainaut M."/>
            <person name="Harispe M.L."/>
            <person name="Henrissat B."/>
            <person name="Hilden K.S."/>
            <person name="Hope R."/>
            <person name="Hossain A."/>
            <person name="Karabika E."/>
            <person name="Karaffa L."/>
            <person name="Karanyi Z."/>
            <person name="Krasevec N."/>
            <person name="Kuo A."/>
            <person name="Kusch H."/>
            <person name="LaButti K."/>
            <person name="Lagendijk E.L."/>
            <person name="Lapidus A."/>
            <person name="Levasseur A."/>
            <person name="Lindquist E."/>
            <person name="Lipzen A."/>
            <person name="Logrieco A.F."/>
            <person name="MacCabe A."/>
            <person name="Maekelae M.R."/>
            <person name="Malavazi I."/>
            <person name="Melin P."/>
            <person name="Meyer V."/>
            <person name="Mielnichuk N."/>
            <person name="Miskei M."/>
            <person name="Molnar A.P."/>
            <person name="Mule G."/>
            <person name="Ngan C.Y."/>
            <person name="Orejas M."/>
            <person name="Orosz E."/>
            <person name="Ouedraogo J.P."/>
            <person name="Overkamp K.M."/>
            <person name="Park H.-S."/>
            <person name="Perrone G."/>
            <person name="Piumi F."/>
            <person name="Punt P.J."/>
            <person name="Ram A.F."/>
            <person name="Ramon A."/>
            <person name="Rauscher S."/>
            <person name="Record E."/>
            <person name="Riano-Pachon D.M."/>
            <person name="Robert V."/>
            <person name="Roehrig J."/>
            <person name="Ruller R."/>
            <person name="Salamov A."/>
            <person name="Salih N.S."/>
            <person name="Samson R.A."/>
            <person name="Sandor E."/>
            <person name="Sanguinetti M."/>
            <person name="Schuetze T."/>
            <person name="Sepcic K."/>
            <person name="Shelest E."/>
            <person name="Sherlock G."/>
            <person name="Sophianopoulou V."/>
            <person name="Squina F.M."/>
            <person name="Sun H."/>
            <person name="Susca A."/>
            <person name="Todd R.B."/>
            <person name="Tsang A."/>
            <person name="Unkles S.E."/>
            <person name="van de Wiele N."/>
            <person name="van Rossen-Uffink D."/>
            <person name="Oliveira J.V."/>
            <person name="Vesth T.C."/>
            <person name="Visser J."/>
            <person name="Yu J.-H."/>
            <person name="Zhou M."/>
            <person name="Andersen M.R."/>
            <person name="Archer D.B."/>
            <person name="Baker S.E."/>
            <person name="Benoit I."/>
            <person name="Brakhage A.A."/>
            <person name="Braus G.H."/>
            <person name="Fischer R."/>
            <person name="Frisvad J.C."/>
            <person name="Goldman G.H."/>
            <person name="Houbraken J."/>
            <person name="Oakley B."/>
            <person name="Pocsi I."/>
            <person name="Scazzocchio C."/>
            <person name="Seiboth B."/>
            <person name="vanKuyk P.A."/>
            <person name="Wortman J."/>
            <person name="Dyer P.S."/>
            <person name="Grigoriev I.V."/>
        </authorList>
    </citation>
    <scope>NUCLEOTIDE SEQUENCE [LARGE SCALE GENOMIC DNA]</scope>
    <source>
        <strain evidence="2">CBS 516.65</strain>
    </source>
</reference>
<dbReference type="OrthoDB" id="4365810at2759"/>
<protein>
    <submittedName>
        <fullName evidence="1">Uncharacterized protein</fullName>
    </submittedName>
</protein>
<dbReference type="EMBL" id="KV878888">
    <property type="protein sequence ID" value="OJJ89309.1"/>
    <property type="molecule type" value="Genomic_DNA"/>
</dbReference>